<evidence type="ECO:0000256" key="6">
    <source>
        <dbReference type="SAM" id="SignalP"/>
    </source>
</evidence>
<keyword evidence="2" id="KW-1003">Cell membrane</keyword>
<dbReference type="GO" id="GO:0098742">
    <property type="term" value="P:cell-cell adhesion via plasma-membrane adhesion molecules"/>
    <property type="evidence" value="ECO:0007669"/>
    <property type="project" value="TreeGrafter"/>
</dbReference>
<evidence type="ECO:0000259" key="7">
    <source>
        <dbReference type="Pfam" id="PF00021"/>
    </source>
</evidence>
<protein>
    <submittedName>
        <fullName evidence="8">CD177 molecule</fullName>
    </submittedName>
</protein>
<dbReference type="CDD" id="cd23624">
    <property type="entry name" value="TFP_LU_ECD_CD177_rpt3"/>
    <property type="match status" value="1"/>
</dbReference>
<feature type="signal peptide" evidence="6">
    <location>
        <begin position="1"/>
        <end position="21"/>
    </location>
</feature>
<dbReference type="InterPro" id="IPR051899">
    <property type="entry name" value="Fert-Immune_med_protein"/>
</dbReference>
<dbReference type="GO" id="GO:0043315">
    <property type="term" value="P:positive regulation of neutrophil degranulation"/>
    <property type="evidence" value="ECO:0007669"/>
    <property type="project" value="TreeGrafter"/>
</dbReference>
<dbReference type="SUPFAM" id="SSF57302">
    <property type="entry name" value="Snake toxin-like"/>
    <property type="match status" value="2"/>
</dbReference>
<dbReference type="InterPro" id="IPR045860">
    <property type="entry name" value="Snake_toxin-like_sf"/>
</dbReference>
<dbReference type="GO" id="GO:2001044">
    <property type="term" value="P:regulation of integrin-mediated signaling pathway"/>
    <property type="evidence" value="ECO:0007669"/>
    <property type="project" value="TreeGrafter"/>
</dbReference>
<organism evidence="8 9">
    <name type="scientific">Moschus moschiferus</name>
    <name type="common">Siberian musk deer</name>
    <name type="synonym">Moschus sibiricus</name>
    <dbReference type="NCBI Taxonomy" id="68415"/>
    <lineage>
        <taxon>Eukaryota</taxon>
        <taxon>Metazoa</taxon>
        <taxon>Chordata</taxon>
        <taxon>Craniata</taxon>
        <taxon>Vertebrata</taxon>
        <taxon>Euteleostomi</taxon>
        <taxon>Mammalia</taxon>
        <taxon>Eutheria</taxon>
        <taxon>Laurasiatheria</taxon>
        <taxon>Artiodactyla</taxon>
        <taxon>Ruminantia</taxon>
        <taxon>Pecora</taxon>
        <taxon>Moschidae</taxon>
        <taxon>Moschus</taxon>
    </lineage>
</organism>
<dbReference type="CDD" id="cd23623">
    <property type="entry name" value="TFP_LU_ECD_CD177_rpt1"/>
    <property type="match status" value="1"/>
</dbReference>
<dbReference type="GO" id="GO:0044853">
    <property type="term" value="C:plasma membrane raft"/>
    <property type="evidence" value="ECO:0007669"/>
    <property type="project" value="TreeGrafter"/>
</dbReference>
<comment type="subcellular location">
    <subcellularLocation>
        <location evidence="1">Cell membrane</location>
    </subcellularLocation>
</comment>
<dbReference type="GO" id="GO:0045217">
    <property type="term" value="P:cell-cell junction maintenance"/>
    <property type="evidence" value="ECO:0007669"/>
    <property type="project" value="TreeGrafter"/>
</dbReference>
<evidence type="ECO:0000256" key="3">
    <source>
        <dbReference type="ARBA" id="ARBA00022729"/>
    </source>
</evidence>
<proteinExistence type="predicted"/>
<dbReference type="Ensembl" id="ENSMMST00000023963.1">
    <property type="protein sequence ID" value="ENSMMSP00000021682.1"/>
    <property type="gene ID" value="ENSMMSG00000016318.1"/>
</dbReference>
<accession>A0A8C6DUG6</accession>
<keyword evidence="4" id="KW-0472">Membrane</keyword>
<dbReference type="InterPro" id="IPR016054">
    <property type="entry name" value="LY6_UPA_recep-like"/>
</dbReference>
<reference evidence="8" key="1">
    <citation type="submission" date="2025-08" db="UniProtKB">
        <authorList>
            <consortium name="Ensembl"/>
        </authorList>
    </citation>
    <scope>IDENTIFICATION</scope>
</reference>
<evidence type="ECO:0000256" key="4">
    <source>
        <dbReference type="ARBA" id="ARBA00023136"/>
    </source>
</evidence>
<evidence type="ECO:0000256" key="5">
    <source>
        <dbReference type="ARBA" id="ARBA00023180"/>
    </source>
</evidence>
<gene>
    <name evidence="8" type="primary">CD177</name>
</gene>
<evidence type="ECO:0000313" key="9">
    <source>
        <dbReference type="Proteomes" id="UP000694544"/>
    </source>
</evidence>
<name>A0A8C6DUG6_MOSMO</name>
<reference evidence="8" key="2">
    <citation type="submission" date="2025-09" db="UniProtKB">
        <authorList>
            <consortium name="Ensembl"/>
        </authorList>
    </citation>
    <scope>IDENTIFICATION</scope>
</reference>
<dbReference type="GO" id="GO:0007159">
    <property type="term" value="P:leukocyte cell-cell adhesion"/>
    <property type="evidence" value="ECO:0007669"/>
    <property type="project" value="TreeGrafter"/>
</dbReference>
<dbReference type="PANTHER" id="PTHR16529">
    <property type="entry name" value="CD177 ANTIGEN"/>
    <property type="match status" value="1"/>
</dbReference>
<feature type="domain" description="UPAR/Ly6" evidence="7">
    <location>
        <begin position="333"/>
        <end position="405"/>
    </location>
</feature>
<dbReference type="CDD" id="cd23637">
    <property type="entry name" value="TFP_LU_ECD_CD177_rpt4"/>
    <property type="match status" value="1"/>
</dbReference>
<keyword evidence="3 6" id="KW-0732">Signal</keyword>
<sequence>MSPALLLALLGITLALPRARALNCYWGTVETVRNVSEEPFQWKTSQQNCGEGLGCQETVLITQNEPFLYLVLIKGCTQAANQEARVTKHRSGPGLSIISYTRVCRENLCNDLSTRFPLWIPLPPTVPGSVRCPVCLSAEGCLSAPEMTCPAESSHCYNGVLHLTAEGSSTRLNIQGCISQAGCNLLNGTQKIGLISLQETCDPKDRCHGDKTKCQGRKFRAVLTCHRGTMLKMSPNLSQDPVEWSTTGEQQCNPGEVCQETLLLIDVGPRSILVGSKGCSQVGTRATSIHSRPPGVLVASYARVCSSDYCNSASSSSILVNALPRPAAPAPGHLQCPICLVLGSCSQSSNILTCPNGTSHCYKGQIFLSGGGVTSPVGIQGCMAHPSSTLLSHTRSIGVFNVTETREGGTEVDRLLIPSGAVPGPSLAWVVGLGLSLALWCGTPSLLTLFSHDP</sequence>
<dbReference type="GeneTree" id="ENSGT00530000063351"/>
<evidence type="ECO:0000256" key="1">
    <source>
        <dbReference type="ARBA" id="ARBA00004236"/>
    </source>
</evidence>
<dbReference type="PANTHER" id="PTHR16529:SF8">
    <property type="entry name" value="CD177 ANTIGEN"/>
    <property type="match status" value="1"/>
</dbReference>
<feature type="chain" id="PRO_5034436764" evidence="6">
    <location>
        <begin position="22"/>
        <end position="454"/>
    </location>
</feature>
<feature type="domain" description="UPAR/Ly6" evidence="7">
    <location>
        <begin position="129"/>
        <end position="208"/>
    </location>
</feature>
<keyword evidence="5" id="KW-0325">Glycoprotein</keyword>
<dbReference type="Pfam" id="PF00021">
    <property type="entry name" value="UPAR_LY6"/>
    <property type="match status" value="3"/>
</dbReference>
<dbReference type="AlphaFoldDB" id="A0A8C6DUG6"/>
<dbReference type="Proteomes" id="UP000694544">
    <property type="component" value="Unplaced"/>
</dbReference>
<evidence type="ECO:0000256" key="2">
    <source>
        <dbReference type="ARBA" id="ARBA00022475"/>
    </source>
</evidence>
<feature type="domain" description="UPAR/Ly6" evidence="7">
    <location>
        <begin position="248"/>
        <end position="313"/>
    </location>
</feature>
<evidence type="ECO:0000313" key="8">
    <source>
        <dbReference type="Ensembl" id="ENSMMSP00000021682.1"/>
    </source>
</evidence>
<keyword evidence="9" id="KW-1185">Reference proteome</keyword>